<name>A0A2S8S5C0_9RHOB</name>
<dbReference type="GO" id="GO:0016740">
    <property type="term" value="F:transferase activity"/>
    <property type="evidence" value="ECO:0007669"/>
    <property type="project" value="UniProtKB-KW"/>
</dbReference>
<reference evidence="2 3" key="1">
    <citation type="submission" date="2018-02" db="EMBL/GenBank/DDBJ databases">
        <title>Genomic Encyclopedia of Archaeal and Bacterial Type Strains, Phase II (KMG-II): from individual species to whole genera.</title>
        <authorList>
            <person name="Goeker M."/>
        </authorList>
    </citation>
    <scope>NUCLEOTIDE SEQUENCE [LARGE SCALE GENOMIC DNA]</scope>
    <source>
        <strain evidence="2 3">DSM 18921</strain>
    </source>
</reference>
<dbReference type="Gene3D" id="3.90.1300.10">
    <property type="entry name" value="Amidase signature (AS) domain"/>
    <property type="match status" value="1"/>
</dbReference>
<accession>A0A2S8S5C0</accession>
<proteinExistence type="predicted"/>
<dbReference type="OrthoDB" id="9777859at2"/>
<dbReference type="NCBIfam" id="NF005460">
    <property type="entry name" value="PRK07056.1"/>
    <property type="match status" value="1"/>
</dbReference>
<dbReference type="AlphaFoldDB" id="A0A2S8S5C0"/>
<dbReference type="EMBL" id="PVEP01000006">
    <property type="protein sequence ID" value="PQV55983.1"/>
    <property type="molecule type" value="Genomic_DNA"/>
</dbReference>
<organism evidence="2 3">
    <name type="scientific">Albidovulum denitrificans</name>
    <dbReference type="NCBI Taxonomy" id="404881"/>
    <lineage>
        <taxon>Bacteria</taxon>
        <taxon>Pseudomonadati</taxon>
        <taxon>Pseudomonadota</taxon>
        <taxon>Alphaproteobacteria</taxon>
        <taxon>Rhodobacterales</taxon>
        <taxon>Paracoccaceae</taxon>
        <taxon>Albidovulum</taxon>
    </lineage>
</organism>
<dbReference type="PANTHER" id="PTHR11895">
    <property type="entry name" value="TRANSAMIDASE"/>
    <property type="match status" value="1"/>
</dbReference>
<evidence type="ECO:0000313" key="3">
    <source>
        <dbReference type="Proteomes" id="UP000238338"/>
    </source>
</evidence>
<feature type="domain" description="Amidase" evidence="1">
    <location>
        <begin position="22"/>
        <end position="435"/>
    </location>
</feature>
<dbReference type="InterPro" id="IPR000120">
    <property type="entry name" value="Amidase"/>
</dbReference>
<keyword evidence="3" id="KW-1185">Reference proteome</keyword>
<evidence type="ECO:0000259" key="1">
    <source>
        <dbReference type="Pfam" id="PF01425"/>
    </source>
</evidence>
<dbReference type="InterPro" id="IPR023631">
    <property type="entry name" value="Amidase_dom"/>
</dbReference>
<dbReference type="Pfam" id="PF01425">
    <property type="entry name" value="Amidase"/>
    <property type="match status" value="1"/>
</dbReference>
<dbReference type="PANTHER" id="PTHR11895:SF176">
    <property type="entry name" value="AMIDASE AMID-RELATED"/>
    <property type="match status" value="1"/>
</dbReference>
<dbReference type="RefSeq" id="WP_105515447.1">
    <property type="nucleotide sequence ID" value="NZ_PVEP01000006.1"/>
</dbReference>
<dbReference type="Proteomes" id="UP000238338">
    <property type="component" value="Unassembled WGS sequence"/>
</dbReference>
<comment type="caution">
    <text evidence="2">The sequence shown here is derived from an EMBL/GenBank/DDBJ whole genome shotgun (WGS) entry which is preliminary data.</text>
</comment>
<evidence type="ECO:0000313" key="2">
    <source>
        <dbReference type="EMBL" id="PQV55983.1"/>
    </source>
</evidence>
<keyword evidence="2" id="KW-0808">Transferase</keyword>
<gene>
    <name evidence="2" type="ORF">LX70_02868</name>
</gene>
<protein>
    <submittedName>
        <fullName evidence="2">Aspartyl-tRNA(Asn)/glutamyl-tRNA(Gln) amidotransferase subunit A</fullName>
    </submittedName>
</protein>
<sequence>MIQNLTDLSRKLNRGSLKSADLVQEALSRIADPAGQGDVVFLRSYPDAARAQADWIDAARAKGIALPPFAGVPLAIKDLFDVKGEVTTAGSRVLDDQPPATADAPIVARLRAAGFVIVGKNNMTEFAYSGLGINAHFGTPRNPHDQTAHRIPGGSSSGAAVAVAEGMVPAAIGTDTGGSCRIPAAFCGVVGFKPTSTRVPKDGTVPLSKSLDCIGPFANSVSDCAVLDSILSGGAGEDVESFPEGGLRLAVLDGYVTEHLDDAVAAAYEKMLTRLSSRGVRLMPLTIDELAELPKINGKGGLVGAEAYAWHKPFLESRAGFYDPWVRDRFSAGQSQTAEDYIRTVEARATMRALVARKTDAFDALILPTVQIVAPTLESLADPEKSAATNLLCLRNTAVGNFLDLPAISIPCHGEGALPVGAMLMGRTGGDRRLLSIARGLEGTIRGR</sequence>
<dbReference type="SUPFAM" id="SSF75304">
    <property type="entry name" value="Amidase signature (AS) enzymes"/>
    <property type="match status" value="1"/>
</dbReference>
<dbReference type="InterPro" id="IPR036928">
    <property type="entry name" value="AS_sf"/>
</dbReference>